<proteinExistence type="predicted"/>
<dbReference type="EMBL" id="CAJVPY010024025">
    <property type="protein sequence ID" value="CAG8786028.1"/>
    <property type="molecule type" value="Genomic_DNA"/>
</dbReference>
<keyword evidence="2" id="KW-1185">Reference proteome</keyword>
<gene>
    <name evidence="1" type="ORF">DERYTH_LOCUS20419</name>
</gene>
<reference evidence="1" key="1">
    <citation type="submission" date="2021-06" db="EMBL/GenBank/DDBJ databases">
        <authorList>
            <person name="Kallberg Y."/>
            <person name="Tangrot J."/>
            <person name="Rosling A."/>
        </authorList>
    </citation>
    <scope>NUCLEOTIDE SEQUENCE</scope>
    <source>
        <strain evidence="1">MA453B</strain>
    </source>
</reference>
<accession>A0A9N9JKT9</accession>
<organism evidence="1 2">
    <name type="scientific">Dentiscutata erythropus</name>
    <dbReference type="NCBI Taxonomy" id="1348616"/>
    <lineage>
        <taxon>Eukaryota</taxon>
        <taxon>Fungi</taxon>
        <taxon>Fungi incertae sedis</taxon>
        <taxon>Mucoromycota</taxon>
        <taxon>Glomeromycotina</taxon>
        <taxon>Glomeromycetes</taxon>
        <taxon>Diversisporales</taxon>
        <taxon>Gigasporaceae</taxon>
        <taxon>Dentiscutata</taxon>
    </lineage>
</organism>
<evidence type="ECO:0000313" key="1">
    <source>
        <dbReference type="EMBL" id="CAG8786028.1"/>
    </source>
</evidence>
<sequence length="127" mass="14580">MVFASSLEKRKAFKRQDSASTDCRINVTYPLENQLVTVGETSYVIWNTTDCGDLTYNTVVQVVIYGWNSTYEPPWPVVYTDTAYYGVGYVEFEPQESWTYEENYIAMVFPVNTVGLSGVFYLELDDD</sequence>
<name>A0A9N9JKT9_9GLOM</name>
<dbReference type="Proteomes" id="UP000789405">
    <property type="component" value="Unassembled WGS sequence"/>
</dbReference>
<dbReference type="OrthoDB" id="2334225at2759"/>
<feature type="non-terminal residue" evidence="1">
    <location>
        <position position="1"/>
    </location>
</feature>
<evidence type="ECO:0000313" key="2">
    <source>
        <dbReference type="Proteomes" id="UP000789405"/>
    </source>
</evidence>
<protein>
    <submittedName>
        <fullName evidence="1">2750_t:CDS:1</fullName>
    </submittedName>
</protein>
<dbReference type="AlphaFoldDB" id="A0A9N9JKT9"/>
<comment type="caution">
    <text evidence="1">The sequence shown here is derived from an EMBL/GenBank/DDBJ whole genome shotgun (WGS) entry which is preliminary data.</text>
</comment>